<protein>
    <submittedName>
        <fullName evidence="3">NADH-ubiquinone oxidoreductase assembly factor N7BML</fullName>
    </submittedName>
    <submittedName>
        <fullName evidence="4">NADH:ubiquinone oxidoreductase 17.2kDa subunit</fullName>
    </submittedName>
</protein>
<dbReference type="GO" id="GO:0045271">
    <property type="term" value="C:respiratory chain complex I"/>
    <property type="evidence" value="ECO:0007669"/>
    <property type="project" value="InterPro"/>
</dbReference>
<dbReference type="GO" id="GO:0032981">
    <property type="term" value="P:mitochondrial respiratory chain complex I assembly"/>
    <property type="evidence" value="ECO:0007669"/>
    <property type="project" value="TreeGrafter"/>
</dbReference>
<evidence type="ECO:0000256" key="1">
    <source>
        <dbReference type="ARBA" id="ARBA00007355"/>
    </source>
</evidence>
<dbReference type="InterPro" id="IPR007763">
    <property type="entry name" value="NDUFA12"/>
</dbReference>
<accession>A0A5N5CVK3</accession>
<dbReference type="EMBL" id="VCHE01000199">
    <property type="protein sequence ID" value="KAB2569369.1"/>
    <property type="molecule type" value="Genomic_DNA"/>
</dbReference>
<feature type="compositionally biased region" description="Low complexity" evidence="2">
    <location>
        <begin position="102"/>
        <end position="113"/>
    </location>
</feature>
<dbReference type="GO" id="GO:0005739">
    <property type="term" value="C:mitochondrion"/>
    <property type="evidence" value="ECO:0007669"/>
    <property type="project" value="TreeGrafter"/>
</dbReference>
<name>A0A5N5CVK3_9PEZI</name>
<dbReference type="Proteomes" id="UP000325902">
    <property type="component" value="Unassembled WGS sequence"/>
</dbReference>
<reference evidence="3 5" key="3">
    <citation type="journal article" date="2019" name="Sci. Rep.">
        <title>A multi-omics analysis of the grapevine pathogen Lasiodiplodia theobromae reveals that temperature affects the expression of virulence- and pathogenicity-related genes.</title>
        <authorList>
            <person name="Felix C."/>
            <person name="Meneses R."/>
            <person name="Goncalves M.F.M."/>
            <person name="Tilleman L."/>
            <person name="Duarte A.S."/>
            <person name="Jorrin-Novo J.V."/>
            <person name="Van de Peer Y."/>
            <person name="Deforce D."/>
            <person name="Van Nieuwerburgh F."/>
            <person name="Esteves A.C."/>
            <person name="Alves A."/>
        </authorList>
    </citation>
    <scope>NUCLEOTIDE SEQUENCE [LARGE SCALE GENOMIC DNA]</scope>
    <source>
        <strain evidence="3 5">LA-SOL3</strain>
    </source>
</reference>
<evidence type="ECO:0000256" key="2">
    <source>
        <dbReference type="SAM" id="MobiDB-lite"/>
    </source>
</evidence>
<comment type="caution">
    <text evidence="3">The sequence shown here is derived from an EMBL/GenBank/DDBJ whole genome shotgun (WGS) entry which is preliminary data.</text>
</comment>
<organism evidence="3 5">
    <name type="scientific">Lasiodiplodia theobromae</name>
    <dbReference type="NCBI Taxonomy" id="45133"/>
    <lineage>
        <taxon>Eukaryota</taxon>
        <taxon>Fungi</taxon>
        <taxon>Dikarya</taxon>
        <taxon>Ascomycota</taxon>
        <taxon>Pezizomycotina</taxon>
        <taxon>Dothideomycetes</taxon>
        <taxon>Dothideomycetes incertae sedis</taxon>
        <taxon>Botryosphaeriales</taxon>
        <taxon>Botryosphaeriaceae</taxon>
        <taxon>Lasiodiplodia</taxon>
    </lineage>
</organism>
<feature type="region of interest" description="Disordered" evidence="2">
    <location>
        <begin position="102"/>
        <end position="206"/>
    </location>
</feature>
<proteinExistence type="inferred from homology"/>
<gene>
    <name evidence="3" type="primary">N7BML</name>
    <name evidence="4" type="ORF">BFW01_g240</name>
    <name evidence="3" type="ORF">DBV05_g11964</name>
</gene>
<dbReference type="EMBL" id="MDYX01000037">
    <property type="protein sequence ID" value="KAF9630059.1"/>
    <property type="molecule type" value="Genomic_DNA"/>
</dbReference>
<dbReference type="Proteomes" id="UP000627934">
    <property type="component" value="Unassembled WGS sequence"/>
</dbReference>
<evidence type="ECO:0000313" key="5">
    <source>
        <dbReference type="Proteomes" id="UP000325902"/>
    </source>
</evidence>
<keyword evidence="3" id="KW-0830">Ubiquinone</keyword>
<dbReference type="OrthoDB" id="10255576at2759"/>
<keyword evidence="5" id="KW-1185">Reference proteome</keyword>
<dbReference type="PANTHER" id="PTHR32470">
    <property type="entry name" value="ADH DEHYDROGENASE [UBIQUINONE] 1 ALPHA SUBCOMPLEX ASSEMBLY FACTOR 2"/>
    <property type="match status" value="1"/>
</dbReference>
<comment type="similarity">
    <text evidence="1">Belongs to the complex I NDUFA12 subunit family.</text>
</comment>
<feature type="compositionally biased region" description="Basic and acidic residues" evidence="2">
    <location>
        <begin position="165"/>
        <end position="189"/>
    </location>
</feature>
<dbReference type="InterPro" id="IPR052618">
    <property type="entry name" value="ComplexI_NDUFA12"/>
</dbReference>
<evidence type="ECO:0000313" key="3">
    <source>
        <dbReference type="EMBL" id="KAB2569369.1"/>
    </source>
</evidence>
<dbReference type="AlphaFoldDB" id="A0A5N5CVK3"/>
<reference evidence="4" key="2">
    <citation type="journal article" date="2018" name="DNA Res.">
        <title>Comparative genome and transcriptome analyses reveal adaptations to opportunistic infections in woody plant degrading pathogens of Botryosphaeriaceae.</title>
        <authorList>
            <person name="Yan J.Y."/>
            <person name="Zhao W.S."/>
            <person name="Chen Z."/>
            <person name="Xing Q.K."/>
            <person name="Zhang W."/>
            <person name="Chethana K.W.T."/>
            <person name="Xue M.F."/>
            <person name="Xu J.P."/>
            <person name="Phillips A.J.L."/>
            <person name="Wang Y."/>
            <person name="Liu J.H."/>
            <person name="Liu M."/>
            <person name="Zhou Y."/>
            <person name="Jayawardena R.S."/>
            <person name="Manawasinghe I.S."/>
            <person name="Huang J.B."/>
            <person name="Qiao G.H."/>
            <person name="Fu C.Y."/>
            <person name="Guo F.F."/>
            <person name="Dissanayake A.J."/>
            <person name="Peng Y.L."/>
            <person name="Hyde K.D."/>
            <person name="Li X.H."/>
        </authorList>
    </citation>
    <scope>NUCLEOTIDE SEQUENCE</scope>
    <source>
        <strain evidence="4">CSS-01s</strain>
    </source>
</reference>
<sequence>MPQPGRLRQLWFRWKALDLPWRKQWLRGFDLAGNSFWEFKETYGAQRFRRIVKYSRRIHYGDVKLTPQWIQWLRHTRSDPPTIAEQQLDEIRQAQLKQLAAAADARWAAKPSALDPPPQPEPAPQLQSRDPAANAPQTEPEEREGVRNVAAAPNEVKASMEDQENVDKGRSKGEKKKEKTPSPWDEAKSQEWQPAPWTPKIARRRG</sequence>
<feature type="compositionally biased region" description="Pro residues" evidence="2">
    <location>
        <begin position="114"/>
        <end position="123"/>
    </location>
</feature>
<evidence type="ECO:0000313" key="4">
    <source>
        <dbReference type="EMBL" id="KAF9630059.1"/>
    </source>
</evidence>
<reference evidence="4" key="1">
    <citation type="submission" date="2016-08" db="EMBL/GenBank/DDBJ databases">
        <authorList>
            <person name="Yan J."/>
        </authorList>
    </citation>
    <scope>NUCLEOTIDE SEQUENCE</scope>
    <source>
        <strain evidence="4">CSS-01s</strain>
    </source>
</reference>
<dbReference type="PANTHER" id="PTHR32470:SF2">
    <property type="entry name" value="NADH DEHYDROGENASE [UBIQUINONE] 1 ALPHA SUBCOMPLEX ASSEMBLY FACTOR 2"/>
    <property type="match status" value="1"/>
</dbReference>
<dbReference type="Pfam" id="PF05071">
    <property type="entry name" value="NDUFA12"/>
    <property type="match status" value="1"/>
</dbReference>